<proteinExistence type="predicted"/>
<evidence type="ECO:0000313" key="2">
    <source>
        <dbReference type="Proteomes" id="UP001060085"/>
    </source>
</evidence>
<name>A0ACC0A9F7_CATRO</name>
<evidence type="ECO:0000313" key="1">
    <source>
        <dbReference type="EMBL" id="KAI5657553.1"/>
    </source>
</evidence>
<keyword evidence="2" id="KW-1185">Reference proteome</keyword>
<organism evidence="1 2">
    <name type="scientific">Catharanthus roseus</name>
    <name type="common">Madagascar periwinkle</name>
    <name type="synonym">Vinca rosea</name>
    <dbReference type="NCBI Taxonomy" id="4058"/>
    <lineage>
        <taxon>Eukaryota</taxon>
        <taxon>Viridiplantae</taxon>
        <taxon>Streptophyta</taxon>
        <taxon>Embryophyta</taxon>
        <taxon>Tracheophyta</taxon>
        <taxon>Spermatophyta</taxon>
        <taxon>Magnoliopsida</taxon>
        <taxon>eudicotyledons</taxon>
        <taxon>Gunneridae</taxon>
        <taxon>Pentapetalae</taxon>
        <taxon>asterids</taxon>
        <taxon>lamiids</taxon>
        <taxon>Gentianales</taxon>
        <taxon>Apocynaceae</taxon>
        <taxon>Rauvolfioideae</taxon>
        <taxon>Vinceae</taxon>
        <taxon>Catharanthinae</taxon>
        <taxon>Catharanthus</taxon>
    </lineage>
</organism>
<sequence>MTTSLGTPSSSEPNILSNLQNRSLPTQYNTVKHNRTNYFLWKTIIMLIIRDYKLDGYILGTKLCPPEHLPRTTSGSTVKIPNHEYEEWLSNDQLLLGWIYSTMSSEIASQLIRKSTLKELWDVAKELSCAHTRARVVYFKAELQKERKGECRWRNMKMEEYLTTMKAIVDNLTLAGNPIPISELVVQIMCGLDTEYTPIVTLLTDKELVSWIELQTNLLTYESRLEQLNAYKTEGVYANQATAYFTMSNTNNRPFSFNSSRGQNRSNYSNNGRGELDCNFMGSSSNQNPNVLMATPETIEDPSWYADTRANHHVINNPQNMQHKQDYNGKTSLIVANDSKLGISHIHNTKLATKWKDLSLNYVLCLSKVTKNLLSISRLVTDNKVNTLFNSLIVL</sequence>
<protein>
    <submittedName>
        <fullName evidence="1">Uncharacterized protein</fullName>
    </submittedName>
</protein>
<gene>
    <name evidence="1" type="ORF">M9H77_26346</name>
</gene>
<accession>A0ACC0A9F7</accession>
<comment type="caution">
    <text evidence="1">The sequence shown here is derived from an EMBL/GenBank/DDBJ whole genome shotgun (WGS) entry which is preliminary data.</text>
</comment>
<dbReference type="EMBL" id="CM044706">
    <property type="protein sequence ID" value="KAI5657553.1"/>
    <property type="molecule type" value="Genomic_DNA"/>
</dbReference>
<reference evidence="2" key="1">
    <citation type="journal article" date="2023" name="Nat. Plants">
        <title>Single-cell RNA sequencing provides a high-resolution roadmap for understanding the multicellular compartmentation of specialized metabolism.</title>
        <authorList>
            <person name="Sun S."/>
            <person name="Shen X."/>
            <person name="Li Y."/>
            <person name="Li Y."/>
            <person name="Wang S."/>
            <person name="Li R."/>
            <person name="Zhang H."/>
            <person name="Shen G."/>
            <person name="Guo B."/>
            <person name="Wei J."/>
            <person name="Xu J."/>
            <person name="St-Pierre B."/>
            <person name="Chen S."/>
            <person name="Sun C."/>
        </authorList>
    </citation>
    <scope>NUCLEOTIDE SEQUENCE [LARGE SCALE GENOMIC DNA]</scope>
</reference>
<dbReference type="Proteomes" id="UP001060085">
    <property type="component" value="Linkage Group LG06"/>
</dbReference>